<dbReference type="PATRIC" id="fig|546263.7.peg.810"/>
<dbReference type="PROSITE" id="PS50405">
    <property type="entry name" value="GST_CTER"/>
    <property type="match status" value="1"/>
</dbReference>
<dbReference type="Gene3D" id="1.20.1050.10">
    <property type="match status" value="1"/>
</dbReference>
<feature type="domain" description="GST N-terminal" evidence="1">
    <location>
        <begin position="1"/>
        <end position="81"/>
    </location>
</feature>
<dbReference type="CDD" id="cd03207">
    <property type="entry name" value="GST_C_8"/>
    <property type="match status" value="1"/>
</dbReference>
<sequence>MHRFTLYTHPYSRGTNVVWMLKECGAQYDVKLIPFGEAMKSADYLAVNPMGKVPALKADGTVLTETAAIITFLAEQFPDKHLIPAADSLARGEFYRWLCFSIHLEYAGFDKINRVPDTSERRKAIGYGDFDTAFATLRNHLAQHDFIVGNRFSALDLYYAGLLNHFIRVMPKRGVPPVFSADEPVFSAYIDRHTARPAFAETMAWAQQAAAELEKQA</sequence>
<dbReference type="PANTHER" id="PTHR44051:SF21">
    <property type="entry name" value="GLUTATHIONE S-TRANSFERASE FAMILY PROTEIN"/>
    <property type="match status" value="1"/>
</dbReference>
<feature type="domain" description="GST C-terminal" evidence="2">
    <location>
        <begin position="87"/>
        <end position="213"/>
    </location>
</feature>
<dbReference type="HOGENOM" id="CLU_011226_6_4_4"/>
<dbReference type="GO" id="GO:0016740">
    <property type="term" value="F:transferase activity"/>
    <property type="evidence" value="ECO:0007669"/>
    <property type="project" value="UniProtKB-KW"/>
</dbReference>
<reference evidence="3 4" key="2">
    <citation type="journal article" date="2015" name="PLoS Genet.">
        <title>Common Cell Shape Evolution of Two Nasopharyngeal Pathogens.</title>
        <authorList>
            <person name="Veyrier F.J."/>
            <person name="Biais N."/>
            <person name="Morales P."/>
            <person name="Belkacem N."/>
            <person name="Guilhen C."/>
            <person name="Ranjeva S."/>
            <person name="Sismeiro O."/>
            <person name="Pehau-Arnaudet G."/>
            <person name="Rocha E.P."/>
            <person name="Werts C."/>
            <person name="Taha M.K."/>
            <person name="Boneca I.G."/>
        </authorList>
    </citation>
    <scope>NUCLEOTIDE SEQUENCE [LARGE SCALE GENOMIC DNA]</scope>
    <source>
        <strain evidence="3 4">ATCC 29315</strain>
    </source>
</reference>
<dbReference type="Pfam" id="PF13409">
    <property type="entry name" value="GST_N_2"/>
    <property type="match status" value="1"/>
</dbReference>
<evidence type="ECO:0000313" key="3">
    <source>
        <dbReference type="EMBL" id="AJE18102.1"/>
    </source>
</evidence>
<dbReference type="Pfam" id="PF13410">
    <property type="entry name" value="GST_C_2"/>
    <property type="match status" value="1"/>
</dbReference>
<dbReference type="SFLD" id="SFLDG00358">
    <property type="entry name" value="Main_(cytGST)"/>
    <property type="match status" value="1"/>
</dbReference>
<reference evidence="4" key="1">
    <citation type="submission" date="2014-05" db="EMBL/GenBank/DDBJ databases">
        <title>Complete Genome sequence of Neisseria elongata subsp. glycolytica.</title>
        <authorList>
            <person name="Veyrier F.J."/>
            <person name="Taha M.-K."/>
        </authorList>
    </citation>
    <scope>NUCLEOTIDE SEQUENCE [LARGE SCALE GENOMIC DNA]</scope>
    <source>
        <strain evidence="4">ATCC 29315</strain>
    </source>
</reference>
<dbReference type="InterPro" id="IPR036249">
    <property type="entry name" value="Thioredoxin-like_sf"/>
</dbReference>
<dbReference type="RefSeq" id="WP_040665824.1">
    <property type="nucleotide sequence ID" value="NZ_CP007726.1"/>
</dbReference>
<dbReference type="PROSITE" id="PS50404">
    <property type="entry name" value="GST_NTER"/>
    <property type="match status" value="1"/>
</dbReference>
<keyword evidence="3" id="KW-0808">Transferase</keyword>
<evidence type="ECO:0000259" key="2">
    <source>
        <dbReference type="PROSITE" id="PS50405"/>
    </source>
</evidence>
<dbReference type="InterPro" id="IPR040079">
    <property type="entry name" value="Glutathione_S-Trfase"/>
</dbReference>
<evidence type="ECO:0000313" key="4">
    <source>
        <dbReference type="Proteomes" id="UP000031392"/>
    </source>
</evidence>
<keyword evidence="4" id="KW-1185">Reference proteome</keyword>
<organism evidence="3 4">
    <name type="scientific">Neisseria elongata subsp. glycolytica ATCC 29315</name>
    <dbReference type="NCBI Taxonomy" id="546263"/>
    <lineage>
        <taxon>Bacteria</taxon>
        <taxon>Pseudomonadati</taxon>
        <taxon>Pseudomonadota</taxon>
        <taxon>Betaproteobacteria</taxon>
        <taxon>Neisseriales</taxon>
        <taxon>Neisseriaceae</taxon>
        <taxon>Neisseria</taxon>
    </lineage>
</organism>
<dbReference type="SFLD" id="SFLDG01150">
    <property type="entry name" value="Main.1:_Beta-like"/>
    <property type="match status" value="1"/>
</dbReference>
<gene>
    <name evidence="3" type="ORF">NELON_03850</name>
</gene>
<dbReference type="Proteomes" id="UP000031392">
    <property type="component" value="Chromosome"/>
</dbReference>
<dbReference type="CDD" id="cd03046">
    <property type="entry name" value="GST_N_GTT1_like"/>
    <property type="match status" value="1"/>
</dbReference>
<name>A0A0B5CGH4_NEIEG</name>
<dbReference type="InterPro" id="IPR004045">
    <property type="entry name" value="Glutathione_S-Trfase_N"/>
</dbReference>
<dbReference type="PANTHER" id="PTHR44051">
    <property type="entry name" value="GLUTATHIONE S-TRANSFERASE-RELATED"/>
    <property type="match status" value="1"/>
</dbReference>
<dbReference type="InterPro" id="IPR036282">
    <property type="entry name" value="Glutathione-S-Trfase_C_sf"/>
</dbReference>
<dbReference type="Gene3D" id="3.40.30.10">
    <property type="entry name" value="Glutaredoxin"/>
    <property type="match status" value="1"/>
</dbReference>
<dbReference type="AlphaFoldDB" id="A0A0B5CGH4"/>
<dbReference type="KEGG" id="nel:NELON_03850"/>
<dbReference type="SUPFAM" id="SSF52833">
    <property type="entry name" value="Thioredoxin-like"/>
    <property type="match status" value="1"/>
</dbReference>
<dbReference type="EMBL" id="CP007726">
    <property type="protein sequence ID" value="AJE18102.1"/>
    <property type="molecule type" value="Genomic_DNA"/>
</dbReference>
<evidence type="ECO:0000259" key="1">
    <source>
        <dbReference type="PROSITE" id="PS50404"/>
    </source>
</evidence>
<dbReference type="InterPro" id="IPR010987">
    <property type="entry name" value="Glutathione-S-Trfase_C-like"/>
</dbReference>
<accession>A0A0B5CGH4</accession>
<dbReference type="SUPFAM" id="SSF47616">
    <property type="entry name" value="GST C-terminal domain-like"/>
    <property type="match status" value="1"/>
</dbReference>
<protein>
    <submittedName>
        <fullName evidence="3">Glutathione S-transferase</fullName>
    </submittedName>
</protein>
<proteinExistence type="predicted"/>
<dbReference type="SFLD" id="SFLDS00019">
    <property type="entry name" value="Glutathione_Transferase_(cytos"/>
    <property type="match status" value="1"/>
</dbReference>